<dbReference type="EMBL" id="AEON01000001">
    <property type="protein sequence ID" value="EFT83400.1"/>
    <property type="molecule type" value="Genomic_DNA"/>
</dbReference>
<comment type="pathway">
    <text evidence="7">Cell wall biogenesis; peptidoglycan biosynthesis.</text>
</comment>
<gene>
    <name evidence="7 9" type="primary">murI</name>
    <name evidence="9" type="ORF">HMPREF0620_0405</name>
</gene>
<dbReference type="UniPathway" id="UPA00219"/>
<dbReference type="AlphaFoldDB" id="E6K0R9"/>
<dbReference type="PROSITE" id="PS00923">
    <property type="entry name" value="ASP_GLU_RACEMASE_1"/>
    <property type="match status" value="1"/>
</dbReference>
<protein>
    <recommendedName>
        <fullName evidence="2 7">Glutamate racemase</fullName>
        <ecNumber evidence="2 7">5.1.1.3</ecNumber>
    </recommendedName>
</protein>
<dbReference type="InterPro" id="IPR004391">
    <property type="entry name" value="Glu_race"/>
</dbReference>
<dbReference type="Gene3D" id="3.40.50.1860">
    <property type="match status" value="2"/>
</dbReference>
<dbReference type="GO" id="GO:0008360">
    <property type="term" value="P:regulation of cell shape"/>
    <property type="evidence" value="ECO:0007669"/>
    <property type="project" value="UniProtKB-KW"/>
</dbReference>
<feature type="binding site" evidence="7">
    <location>
        <begin position="30"/>
        <end position="31"/>
    </location>
    <ligand>
        <name>substrate</name>
    </ligand>
</feature>
<dbReference type="NCBIfam" id="TIGR00067">
    <property type="entry name" value="glut_race"/>
    <property type="match status" value="1"/>
</dbReference>
<organism evidence="9 10">
    <name type="scientific">Parascardovia denticolens DSM 10105 = JCM 12538</name>
    <dbReference type="NCBI Taxonomy" id="864564"/>
    <lineage>
        <taxon>Bacteria</taxon>
        <taxon>Bacillati</taxon>
        <taxon>Actinomycetota</taxon>
        <taxon>Actinomycetes</taxon>
        <taxon>Bifidobacteriales</taxon>
        <taxon>Bifidobacteriaceae</taxon>
        <taxon>Parascardovia</taxon>
    </lineage>
</organism>
<evidence type="ECO:0000313" key="9">
    <source>
        <dbReference type="EMBL" id="EFT83400.1"/>
    </source>
</evidence>
<dbReference type="Pfam" id="PF01177">
    <property type="entry name" value="Asp_Glu_race"/>
    <property type="match status" value="1"/>
</dbReference>
<evidence type="ECO:0000256" key="8">
    <source>
        <dbReference type="SAM" id="MobiDB-lite"/>
    </source>
</evidence>
<dbReference type="InterPro" id="IPR018187">
    <property type="entry name" value="Asp/Glu_racemase_AS_1"/>
</dbReference>
<accession>E6K0R9</accession>
<dbReference type="PANTHER" id="PTHR21198">
    <property type="entry name" value="GLUTAMATE RACEMASE"/>
    <property type="match status" value="1"/>
</dbReference>
<dbReference type="PANTHER" id="PTHR21198:SF3">
    <property type="entry name" value="GLUTAMATE RACEMASE"/>
    <property type="match status" value="1"/>
</dbReference>
<dbReference type="EC" id="5.1.1.3" evidence="2 7"/>
<dbReference type="PATRIC" id="fig|864564.6.peg.1307"/>
<evidence type="ECO:0000256" key="5">
    <source>
        <dbReference type="ARBA" id="ARBA00023235"/>
    </source>
</evidence>
<dbReference type="Proteomes" id="UP000004946">
    <property type="component" value="Chromosome"/>
</dbReference>
<comment type="function">
    <text evidence="7">Provides the (R)-glutamate required for cell wall biosynthesis.</text>
</comment>
<feature type="active site" description="Proton donor/acceptor" evidence="7">
    <location>
        <position position="206"/>
    </location>
</feature>
<comment type="caution">
    <text evidence="9">The sequence shown here is derived from an EMBL/GenBank/DDBJ whole genome shotgun (WGS) entry which is preliminary data.</text>
</comment>
<evidence type="ECO:0000256" key="6">
    <source>
        <dbReference type="ARBA" id="ARBA00023316"/>
    </source>
</evidence>
<evidence type="ECO:0000256" key="4">
    <source>
        <dbReference type="ARBA" id="ARBA00022984"/>
    </source>
</evidence>
<dbReference type="KEGG" id="pdo:PSDT_1191"/>
<comment type="catalytic activity">
    <reaction evidence="1 7">
        <text>L-glutamate = D-glutamate</text>
        <dbReference type="Rhea" id="RHEA:12813"/>
        <dbReference type="ChEBI" id="CHEBI:29985"/>
        <dbReference type="ChEBI" id="CHEBI:29986"/>
        <dbReference type="EC" id="5.1.1.3"/>
    </reaction>
</comment>
<keyword evidence="3 7" id="KW-0133">Cell shape</keyword>
<dbReference type="InterPro" id="IPR001920">
    <property type="entry name" value="Asp/Glu_race"/>
</dbReference>
<evidence type="ECO:0000256" key="7">
    <source>
        <dbReference type="HAMAP-Rule" id="MF_00258"/>
    </source>
</evidence>
<evidence type="ECO:0000256" key="1">
    <source>
        <dbReference type="ARBA" id="ARBA00001602"/>
    </source>
</evidence>
<evidence type="ECO:0000256" key="3">
    <source>
        <dbReference type="ARBA" id="ARBA00022960"/>
    </source>
</evidence>
<evidence type="ECO:0000256" key="2">
    <source>
        <dbReference type="ARBA" id="ARBA00013090"/>
    </source>
</evidence>
<feature type="binding site" evidence="7">
    <location>
        <begin position="62"/>
        <end position="63"/>
    </location>
    <ligand>
        <name>substrate</name>
    </ligand>
</feature>
<feature type="binding site" evidence="7">
    <location>
        <begin position="94"/>
        <end position="95"/>
    </location>
    <ligand>
        <name>substrate</name>
    </ligand>
</feature>
<dbReference type="InterPro" id="IPR015942">
    <property type="entry name" value="Asp/Glu/hydantoin_racemase"/>
</dbReference>
<keyword evidence="4 7" id="KW-0573">Peptidoglycan synthesis</keyword>
<dbReference type="eggNOG" id="COG0796">
    <property type="taxonomic scope" value="Bacteria"/>
</dbReference>
<proteinExistence type="inferred from homology"/>
<evidence type="ECO:0000313" key="10">
    <source>
        <dbReference type="Proteomes" id="UP000004946"/>
    </source>
</evidence>
<feature type="active site" description="Proton donor/acceptor" evidence="7">
    <location>
        <position position="93"/>
    </location>
</feature>
<feature type="region of interest" description="Disordered" evidence="8">
    <location>
        <begin position="1"/>
        <end position="26"/>
    </location>
</feature>
<reference evidence="9 10" key="1">
    <citation type="submission" date="2010-12" db="EMBL/GenBank/DDBJ databases">
        <authorList>
            <person name="Muzny D."/>
            <person name="Qin X."/>
            <person name="Buhay C."/>
            <person name="Dugan-Rocha S."/>
            <person name="Ding Y."/>
            <person name="Chen G."/>
            <person name="Hawes A."/>
            <person name="Holder M."/>
            <person name="Jhangiani S."/>
            <person name="Johnson A."/>
            <person name="Khan Z."/>
            <person name="Li Z."/>
            <person name="Liu W."/>
            <person name="Liu X."/>
            <person name="Perez L."/>
            <person name="Shen H."/>
            <person name="Wang Q."/>
            <person name="Watt J."/>
            <person name="Xi L."/>
            <person name="Xin Y."/>
            <person name="Zhou J."/>
            <person name="Deng J."/>
            <person name="Jiang H."/>
            <person name="Liu Y."/>
            <person name="Qu J."/>
            <person name="Song X.-Z."/>
            <person name="Zhang L."/>
            <person name="Villasana D."/>
            <person name="Johnson A."/>
            <person name="Liu J."/>
            <person name="Liyanage D."/>
            <person name="Lorensuhewa L."/>
            <person name="Robinson T."/>
            <person name="Song A."/>
            <person name="Song B.-B."/>
            <person name="Dinh H."/>
            <person name="Thornton R."/>
            <person name="Coyle M."/>
            <person name="Francisco L."/>
            <person name="Jackson L."/>
            <person name="Javaid M."/>
            <person name="Korchina V."/>
            <person name="Kovar C."/>
            <person name="Mata R."/>
            <person name="Mathew T."/>
            <person name="Ngo R."/>
            <person name="Nguyen L."/>
            <person name="Nguyen N."/>
            <person name="Okwuonu G."/>
            <person name="Ongeri F."/>
            <person name="Pham C."/>
            <person name="Simmons D."/>
            <person name="Wilczek-Boney K."/>
            <person name="Hale W."/>
            <person name="Jakkamsetti A."/>
            <person name="Pham P."/>
            <person name="Ruth R."/>
            <person name="San Lucas F."/>
            <person name="Warren J."/>
            <person name="Zhang J."/>
            <person name="Zhao Z."/>
            <person name="Zhou C."/>
            <person name="Zhu D."/>
            <person name="Lee S."/>
            <person name="Bess C."/>
            <person name="Blankenburg K."/>
            <person name="Forbes L."/>
            <person name="Fu Q."/>
            <person name="Gubbala S."/>
            <person name="Hirani K."/>
            <person name="Jayaseelan J.C."/>
            <person name="Lara F."/>
            <person name="Munidasa M."/>
            <person name="Palculict T."/>
            <person name="Patil S."/>
            <person name="Pu L.-L."/>
            <person name="Saada N."/>
            <person name="Tang L."/>
            <person name="Weissenberger G."/>
            <person name="Zhu Y."/>
            <person name="Hemphill L."/>
            <person name="Shang Y."/>
            <person name="Youmans B."/>
            <person name="Ayvaz T."/>
            <person name="Ross M."/>
            <person name="Santibanez J."/>
            <person name="Aqrawi P."/>
            <person name="Gross S."/>
            <person name="Joshi V."/>
            <person name="Fowler G."/>
            <person name="Nazareth L."/>
            <person name="Reid J."/>
            <person name="Worley K."/>
            <person name="Petrosino J."/>
            <person name="Highlander S."/>
            <person name="Gibbs R."/>
        </authorList>
    </citation>
    <scope>NUCLEOTIDE SEQUENCE [LARGE SCALE GENOMIC DNA]</scope>
    <source>
        <strain evidence="9 10">DSM 10105</strain>
    </source>
</reference>
<keyword evidence="6 7" id="KW-0961">Cell wall biogenesis/degradation</keyword>
<dbReference type="HAMAP" id="MF_00258">
    <property type="entry name" value="Glu_racemase"/>
    <property type="match status" value="1"/>
</dbReference>
<dbReference type="SUPFAM" id="SSF53681">
    <property type="entry name" value="Aspartate/glutamate racemase"/>
    <property type="match status" value="2"/>
</dbReference>
<dbReference type="GO" id="GO:0071555">
    <property type="term" value="P:cell wall organization"/>
    <property type="evidence" value="ECO:0007669"/>
    <property type="project" value="UniProtKB-KW"/>
</dbReference>
<sequence>MSGKAGDSGMEQEQGKGPSAASSTPIGVFDSGMGGISVVRQLRRDMPDQDIIFFGDSANAPYGTRPINEVTDLSFAVADRLVKQGVKAIVIACNTATSACAPLLRRHYDIPIIGMEPALKVAIDRGQGKSQHVLVTATKLTLEGRKFAALMDRERGNNIIETQPCPDLVTLVEADDLGDRELVLSTIERYLRPFDLDSLDSIVLGCTHFVFYRRYFREILPDYAAIIDGNQGTSRHVQEVLGYQGKSAERAAGKGTVILQNSKTDPQTAALMQALLTEDLPS</sequence>
<feature type="binding site" evidence="7">
    <location>
        <begin position="207"/>
        <end position="208"/>
    </location>
    <ligand>
        <name>substrate</name>
    </ligand>
</feature>
<dbReference type="GO" id="GO:0008881">
    <property type="term" value="F:glutamate racemase activity"/>
    <property type="evidence" value="ECO:0007669"/>
    <property type="project" value="UniProtKB-UniRule"/>
</dbReference>
<name>E6K0R9_PARDN</name>
<comment type="similarity">
    <text evidence="7">Belongs to the aspartate/glutamate racemases family.</text>
</comment>
<keyword evidence="10" id="KW-1185">Reference proteome</keyword>
<keyword evidence="5 7" id="KW-0413">Isomerase</keyword>
<dbReference type="GO" id="GO:0009252">
    <property type="term" value="P:peptidoglycan biosynthetic process"/>
    <property type="evidence" value="ECO:0007669"/>
    <property type="project" value="UniProtKB-UniRule"/>
</dbReference>
<dbReference type="HOGENOM" id="CLU_052344_1_0_11"/>